<dbReference type="SUPFAM" id="SSF56317">
    <property type="entry name" value="Carbon-nitrogen hydrolase"/>
    <property type="match status" value="1"/>
</dbReference>
<dbReference type="InterPro" id="IPR044149">
    <property type="entry name" value="Nitrilases_CHs"/>
</dbReference>
<sequence>MSTSRSTEVDAPALPVLAEHREPRPRARPLTLALAQLGGPWLDPTARFARLVRAATSARDLGAELVVFPETYLSGYPFWLARTGGAAFEDPDQKACYAYYLETAQEIGGPCHRDLETLAGDLGVFLQVGMTERGSAAGRGTTWCTLLSIDPRGGTVGHHRKLVPTYDERLVWGPGDGAGLRVHECGGVRVGGLNCWENWMPQARSALYAQGEQVHTGVWPGSAALTADVTRFLAVEGRMFSAAASGMLRAEDVPDDFPLADELRAAGDTGFDGGSAVAGPDGRWIVPPQVGREGLVVADLDPGAVDAARLTFDPTGHYGRPDVFHDVVDRRRRSHTEFLDDPDGER</sequence>
<evidence type="ECO:0000313" key="5">
    <source>
        <dbReference type="Proteomes" id="UP000535890"/>
    </source>
</evidence>
<dbReference type="EC" id="3.5.5.1" evidence="4"/>
<dbReference type="EMBL" id="JACCBN010000001">
    <property type="protein sequence ID" value="NYD34455.1"/>
    <property type="molecule type" value="Genomic_DNA"/>
</dbReference>
<gene>
    <name evidence="4" type="ORF">BJ983_000557</name>
</gene>
<protein>
    <submittedName>
        <fullName evidence="4">Nitrilase</fullName>
        <ecNumber evidence="4">3.5.5.1</ecNumber>
    </submittedName>
</protein>
<dbReference type="PROSITE" id="PS00920">
    <property type="entry name" value="NITRIL_CHT_1"/>
    <property type="match status" value="1"/>
</dbReference>
<evidence type="ECO:0000313" key="4">
    <source>
        <dbReference type="EMBL" id="NYD34455.1"/>
    </source>
</evidence>
<feature type="domain" description="CN hydrolase" evidence="3">
    <location>
        <begin position="30"/>
        <end position="302"/>
    </location>
</feature>
<proteinExistence type="inferred from homology"/>
<feature type="active site" description="Proton acceptor" evidence="2">
    <location>
        <position position="70"/>
    </location>
</feature>
<evidence type="ECO:0000256" key="2">
    <source>
        <dbReference type="PROSITE-ProRule" id="PRU10139"/>
    </source>
</evidence>
<dbReference type="PANTHER" id="PTHR46044:SF1">
    <property type="entry name" value="CN HYDROLASE DOMAIN-CONTAINING PROTEIN"/>
    <property type="match status" value="1"/>
</dbReference>
<dbReference type="AlphaFoldDB" id="A0A7Y9DS80"/>
<accession>A0A7Y9DS80</accession>
<reference evidence="4 5" key="1">
    <citation type="submission" date="2020-07" db="EMBL/GenBank/DDBJ databases">
        <title>Sequencing the genomes of 1000 actinobacteria strains.</title>
        <authorList>
            <person name="Klenk H.-P."/>
        </authorList>
    </citation>
    <scope>NUCLEOTIDE SEQUENCE [LARGE SCALE GENOMIC DNA]</scope>
    <source>
        <strain evidence="4 5">DSM 45772</strain>
    </source>
</reference>
<dbReference type="PROSITE" id="PS50263">
    <property type="entry name" value="CN_HYDROLASE"/>
    <property type="match status" value="1"/>
</dbReference>
<comment type="similarity">
    <text evidence="1">Belongs to the carbon-nitrogen hydrolase superfamily. Nitrilase family.</text>
</comment>
<dbReference type="GO" id="GO:0000257">
    <property type="term" value="F:nitrilase activity"/>
    <property type="evidence" value="ECO:0007669"/>
    <property type="project" value="UniProtKB-EC"/>
</dbReference>
<dbReference type="InterPro" id="IPR000132">
    <property type="entry name" value="Nitrilase/CN_hydratase_CS"/>
</dbReference>
<comment type="caution">
    <text evidence="4">The sequence shown here is derived from an EMBL/GenBank/DDBJ whole genome shotgun (WGS) entry which is preliminary data.</text>
</comment>
<evidence type="ECO:0000259" key="3">
    <source>
        <dbReference type="PROSITE" id="PS50263"/>
    </source>
</evidence>
<dbReference type="Pfam" id="PF00795">
    <property type="entry name" value="CN_hydrolase"/>
    <property type="match status" value="1"/>
</dbReference>
<dbReference type="CDD" id="cd07564">
    <property type="entry name" value="nitrilases_CHs"/>
    <property type="match status" value="1"/>
</dbReference>
<evidence type="ECO:0000256" key="1">
    <source>
        <dbReference type="ARBA" id="ARBA00008129"/>
    </source>
</evidence>
<dbReference type="Gene3D" id="3.60.110.10">
    <property type="entry name" value="Carbon-nitrogen hydrolase"/>
    <property type="match status" value="1"/>
</dbReference>
<dbReference type="InterPro" id="IPR036526">
    <property type="entry name" value="C-N_Hydrolase_sf"/>
</dbReference>
<organism evidence="4 5">
    <name type="scientific">Actinomycetospora corticicola</name>
    <dbReference type="NCBI Taxonomy" id="663602"/>
    <lineage>
        <taxon>Bacteria</taxon>
        <taxon>Bacillati</taxon>
        <taxon>Actinomycetota</taxon>
        <taxon>Actinomycetes</taxon>
        <taxon>Pseudonocardiales</taxon>
        <taxon>Pseudonocardiaceae</taxon>
        <taxon>Actinomycetospora</taxon>
    </lineage>
</organism>
<keyword evidence="4" id="KW-0378">Hydrolase</keyword>
<dbReference type="PANTHER" id="PTHR46044">
    <property type="entry name" value="NITRILASE"/>
    <property type="match status" value="1"/>
</dbReference>
<name>A0A7Y9DS80_9PSEU</name>
<dbReference type="RefSeq" id="WP_343053653.1">
    <property type="nucleotide sequence ID" value="NZ_BAABHP010000010.1"/>
</dbReference>
<dbReference type="Proteomes" id="UP000535890">
    <property type="component" value="Unassembled WGS sequence"/>
</dbReference>
<dbReference type="InterPro" id="IPR003010">
    <property type="entry name" value="C-N_Hydrolase"/>
</dbReference>
<keyword evidence="5" id="KW-1185">Reference proteome</keyword>